<gene>
    <name evidence="1" type="ORF">GSB_151484</name>
</gene>
<organism evidence="1 2">
    <name type="scientific">Giardia intestinalis</name>
    <name type="common">Giardia lamblia</name>
    <dbReference type="NCBI Taxonomy" id="5741"/>
    <lineage>
        <taxon>Eukaryota</taxon>
        <taxon>Metamonada</taxon>
        <taxon>Diplomonadida</taxon>
        <taxon>Hexamitidae</taxon>
        <taxon>Giardiinae</taxon>
        <taxon>Giardia</taxon>
    </lineage>
</organism>
<dbReference type="AlphaFoldDB" id="V6U1N2"/>
<dbReference type="VEuPathDB" id="GiardiaDB:QR46_2938"/>
<reference evidence="2" key="1">
    <citation type="submission" date="2012-02" db="EMBL/GenBank/DDBJ databases">
        <title>Genome sequencing of Giardia lamblia Genotypes A2 and B isolates (DH and GS) and comparative analysis with the genomes of Genotypes A1 and E (WB and Pig).</title>
        <authorList>
            <person name="Adam R."/>
            <person name="Dahlstrom E."/>
            <person name="Martens C."/>
            <person name="Bruno D."/>
            <person name="Barbian K."/>
            <person name="Porcella S.F."/>
            <person name="Nash T."/>
        </authorList>
    </citation>
    <scope>NUCLEOTIDE SEQUENCE</scope>
    <source>
        <strain evidence="2">GS</strain>
    </source>
</reference>
<protein>
    <submittedName>
        <fullName evidence="1">28.3 kd protein c21orf2</fullName>
    </submittedName>
</protein>
<reference evidence="1 2" key="2">
    <citation type="journal article" date="2013" name="Genome Biol. Evol.">
        <title>Genome sequencing of Giardia lamblia genotypes A2 and B isolates (DH and GS) and comparative analysis with the genomes of genotypes A1 and E (WB and Pig).</title>
        <authorList>
            <person name="Adam R.D."/>
            <person name="Dahlstrom E.W."/>
            <person name="Martens C.A."/>
            <person name="Bruno D.P."/>
            <person name="Barbian K.D."/>
            <person name="Ricklefs S.M."/>
            <person name="Hernandez M.M."/>
            <person name="Narla N.P."/>
            <person name="Patel R.B."/>
            <person name="Porcella S.F."/>
            <person name="Nash T.E."/>
        </authorList>
    </citation>
    <scope>NUCLEOTIDE SEQUENCE [LARGE SCALE GENOMIC DNA]</scope>
    <source>
        <strain evidence="1 2">GS</strain>
    </source>
</reference>
<dbReference type="EMBL" id="AHHH01000017">
    <property type="protein sequence ID" value="ESU44749.1"/>
    <property type="molecule type" value="Genomic_DNA"/>
</dbReference>
<dbReference type="Proteomes" id="UP000018040">
    <property type="component" value="Unassembled WGS sequence"/>
</dbReference>
<evidence type="ECO:0000313" key="2">
    <source>
        <dbReference type="Proteomes" id="UP000018040"/>
    </source>
</evidence>
<evidence type="ECO:0000313" key="1">
    <source>
        <dbReference type="EMBL" id="ESU44749.1"/>
    </source>
</evidence>
<proteinExistence type="predicted"/>
<feature type="non-terminal residue" evidence="1">
    <location>
        <position position="1"/>
    </location>
</feature>
<name>V6U1N2_GIAIN</name>
<comment type="caution">
    <text evidence="1">The sequence shown here is derived from an EMBL/GenBank/DDBJ whole genome shotgun (WGS) entry which is preliminary data.</text>
</comment>
<accession>V6U1N2</accession>
<sequence>VWKKSPEVPMLSIISNFISKELPCLANSRPATNIADRILMSLSISSGLCTTISTVFCVHLSINSRVGAEEASFSSLPFLANLVDPWKSKEYIPEYPGTIDCSHSDM</sequence>